<dbReference type="Proteomes" id="UP000694240">
    <property type="component" value="Chromosome 6"/>
</dbReference>
<comment type="subcellular location">
    <subcellularLocation>
        <location evidence="1">Nucleus</location>
    </subcellularLocation>
</comment>
<evidence type="ECO:0000256" key="4">
    <source>
        <dbReference type="ARBA" id="ARBA00022771"/>
    </source>
</evidence>
<proteinExistence type="predicted"/>
<evidence type="ECO:0000259" key="10">
    <source>
        <dbReference type="PROSITE" id="PS50157"/>
    </source>
</evidence>
<dbReference type="GO" id="GO:0005634">
    <property type="term" value="C:nucleus"/>
    <property type="evidence" value="ECO:0007669"/>
    <property type="project" value="UniProtKB-SubCell"/>
</dbReference>
<keyword evidence="3" id="KW-0479">Metal-binding</keyword>
<dbReference type="GO" id="GO:0048440">
    <property type="term" value="P:carpel development"/>
    <property type="evidence" value="ECO:0007669"/>
    <property type="project" value="UniProtKB-ARBA"/>
</dbReference>
<keyword evidence="7" id="KW-0539">Nucleus</keyword>
<gene>
    <name evidence="11" type="ORF">ISN45_Aa01g005530</name>
</gene>
<dbReference type="GO" id="GO:0008270">
    <property type="term" value="F:zinc ion binding"/>
    <property type="evidence" value="ECO:0007669"/>
    <property type="project" value="UniProtKB-KW"/>
</dbReference>
<keyword evidence="2" id="KW-0217">Developmental protein</keyword>
<keyword evidence="4 8" id="KW-0863">Zinc-finger</keyword>
<dbReference type="GO" id="GO:0048653">
    <property type="term" value="P:anther development"/>
    <property type="evidence" value="ECO:0007669"/>
    <property type="project" value="UniProtKB-ARBA"/>
</dbReference>
<dbReference type="FunFam" id="3.30.160.60:FF:002425">
    <property type="entry name" value="Zinc finger protein STAMENLESS 1"/>
    <property type="match status" value="1"/>
</dbReference>
<dbReference type="AlphaFoldDB" id="A0A8T2BY38"/>
<dbReference type="InterPro" id="IPR045320">
    <property type="entry name" value="JAGGED/SL1-like"/>
</dbReference>
<evidence type="ECO:0000256" key="6">
    <source>
        <dbReference type="ARBA" id="ARBA00022833"/>
    </source>
</evidence>
<dbReference type="PROSITE" id="PS00028">
    <property type="entry name" value="ZINC_FINGER_C2H2_1"/>
    <property type="match status" value="1"/>
</dbReference>
<evidence type="ECO:0000256" key="7">
    <source>
        <dbReference type="ARBA" id="ARBA00023242"/>
    </source>
</evidence>
<keyword evidence="5" id="KW-0221">Differentiation</keyword>
<dbReference type="PROSITE" id="PS50157">
    <property type="entry name" value="ZINC_FINGER_C2H2_2"/>
    <property type="match status" value="1"/>
</dbReference>
<feature type="region of interest" description="Disordered" evidence="9">
    <location>
        <begin position="87"/>
        <end position="106"/>
    </location>
</feature>
<reference evidence="11 12" key="1">
    <citation type="submission" date="2020-12" db="EMBL/GenBank/DDBJ databases">
        <title>Concerted genomic and epigenomic changes stabilize Arabidopsis allopolyploids.</title>
        <authorList>
            <person name="Chen Z."/>
        </authorList>
    </citation>
    <scope>NUCLEOTIDE SEQUENCE [LARGE SCALE GENOMIC DNA]</scope>
    <source>
        <strain evidence="11">Allo738</strain>
        <tissue evidence="11">Leaf</tissue>
    </source>
</reference>
<dbReference type="PANTHER" id="PTHR45730:SF110">
    <property type="entry name" value="ZINC FINGER PROTEIN JAGGED-LIKE"/>
    <property type="match status" value="1"/>
</dbReference>
<comment type="caution">
    <text evidence="11">The sequence shown here is derived from an EMBL/GenBank/DDBJ whole genome shotgun (WGS) entry which is preliminary data.</text>
</comment>
<dbReference type="EMBL" id="JAEFBK010000006">
    <property type="protein sequence ID" value="KAG7591529.1"/>
    <property type="molecule type" value="Genomic_DNA"/>
</dbReference>
<accession>A0A8T2BY38</accession>
<organism evidence="11 12">
    <name type="scientific">Arabidopsis thaliana x Arabidopsis arenosa</name>
    <dbReference type="NCBI Taxonomy" id="1240361"/>
    <lineage>
        <taxon>Eukaryota</taxon>
        <taxon>Viridiplantae</taxon>
        <taxon>Streptophyta</taxon>
        <taxon>Embryophyta</taxon>
        <taxon>Tracheophyta</taxon>
        <taxon>Spermatophyta</taxon>
        <taxon>Magnoliopsida</taxon>
        <taxon>eudicotyledons</taxon>
        <taxon>Gunneridae</taxon>
        <taxon>Pentapetalae</taxon>
        <taxon>rosids</taxon>
        <taxon>malvids</taxon>
        <taxon>Brassicales</taxon>
        <taxon>Brassicaceae</taxon>
        <taxon>Camelineae</taxon>
        <taxon>Arabidopsis</taxon>
    </lineage>
</organism>
<evidence type="ECO:0000313" key="12">
    <source>
        <dbReference type="Proteomes" id="UP000694240"/>
    </source>
</evidence>
<dbReference type="InterPro" id="IPR013087">
    <property type="entry name" value="Znf_C2H2_type"/>
</dbReference>
<name>A0A8T2BY38_9BRAS</name>
<sequence>MSMRLRNQAQPQSQLPCVGTFREKKEKEKLIKRYFTKLSLSPSSLPQVFILTSFFSPVFLVTMRDDDNNTLDLNNLPGDPSRDIFPFFQEGSSSSSSSGGFGEKQTKDGKEYECRFCSLKFFKSQALGGHMNRHRQERETESLNKARELVLRNDIIPPHQGLPPFSYHQGDVHIGDLTSFKPMMYPPRLFSSSALQLQPPFLYPPPSPPFPHHHTNDYYLGNNGTRHQTLTNSVCGGRALPDSSYTFIGAPVANGSRVAPLPPHHGL</sequence>
<feature type="domain" description="C2H2-type" evidence="10">
    <location>
        <begin position="112"/>
        <end position="139"/>
    </location>
</feature>
<keyword evidence="12" id="KW-1185">Reference proteome</keyword>
<evidence type="ECO:0000256" key="2">
    <source>
        <dbReference type="ARBA" id="ARBA00022473"/>
    </source>
</evidence>
<protein>
    <submittedName>
        <fullName evidence="11">Zinc finger C2H2 superfamily</fullName>
    </submittedName>
</protein>
<evidence type="ECO:0000256" key="1">
    <source>
        <dbReference type="ARBA" id="ARBA00004123"/>
    </source>
</evidence>
<keyword evidence="6" id="KW-0862">Zinc</keyword>
<evidence type="ECO:0000256" key="8">
    <source>
        <dbReference type="PROSITE-ProRule" id="PRU00042"/>
    </source>
</evidence>
<evidence type="ECO:0000313" key="11">
    <source>
        <dbReference type="EMBL" id="KAG7591529.1"/>
    </source>
</evidence>
<evidence type="ECO:0000256" key="5">
    <source>
        <dbReference type="ARBA" id="ARBA00022782"/>
    </source>
</evidence>
<dbReference type="GO" id="GO:0003700">
    <property type="term" value="F:DNA-binding transcription factor activity"/>
    <property type="evidence" value="ECO:0007669"/>
    <property type="project" value="InterPro"/>
</dbReference>
<evidence type="ECO:0000256" key="3">
    <source>
        <dbReference type="ARBA" id="ARBA00022723"/>
    </source>
</evidence>
<dbReference type="PANTHER" id="PTHR45730">
    <property type="entry name" value="ZINC FINGER PROTEIN JAGGED"/>
    <property type="match status" value="1"/>
</dbReference>
<dbReference type="GO" id="GO:0030154">
    <property type="term" value="P:cell differentiation"/>
    <property type="evidence" value="ECO:0007669"/>
    <property type="project" value="UniProtKB-KW"/>
</dbReference>
<evidence type="ECO:0000256" key="9">
    <source>
        <dbReference type="SAM" id="MobiDB-lite"/>
    </source>
</evidence>